<reference evidence="2 3" key="1">
    <citation type="journal article" date="2023" name="G3 (Bethesda)">
        <title>A chromosome-level genome assembly of Zasmidium syzygii isolated from banana leaves.</title>
        <authorList>
            <person name="van Westerhoven A.C."/>
            <person name="Mehrabi R."/>
            <person name="Talebi R."/>
            <person name="Steentjes M.B.F."/>
            <person name="Corcolon B."/>
            <person name="Chong P.A."/>
            <person name="Kema G.H.J."/>
            <person name="Seidl M.F."/>
        </authorList>
    </citation>
    <scope>NUCLEOTIDE SEQUENCE [LARGE SCALE GENOMIC DNA]</scope>
    <source>
        <strain evidence="2 3">P124</strain>
    </source>
</reference>
<accession>A0ABR0F654</accession>
<protein>
    <submittedName>
        <fullName evidence="2">Uncharacterized protein</fullName>
    </submittedName>
</protein>
<keyword evidence="3" id="KW-1185">Reference proteome</keyword>
<feature type="compositionally biased region" description="Basic and acidic residues" evidence="1">
    <location>
        <begin position="362"/>
        <end position="371"/>
    </location>
</feature>
<feature type="region of interest" description="Disordered" evidence="1">
    <location>
        <begin position="233"/>
        <end position="298"/>
    </location>
</feature>
<sequence>MMAPSSSEGLHFRLDFLLTSNLAAHLPPTPQKRQLRPTRNVKPRPQHRPTLRLTNSPGSTRHHTPSPRHHKTPRPAPPRDDDDFQTAASTDSSLETLSPEIKEMQARARAVAHEQCRQRSDRESLRHLAAVTRANHAYAVRLDRLSLAVLEYATTPKPEVDVGEEYQPQTIGSSEMEAFAASETENNSSPTTASGYGSGSYILVDSQPTLGSDDIFRSAPRYTPSAKSQFVMPTLSYGDDDNSNSVVSSGRPLGGIEEESTGSFSSPSPQLSRSTKPSPSKVEEVSLQPHLQDLEVKDSKGGITQSWLEDQIAEAMGYEADARSSRIEELMTSARSKFEVLKKAIERGEMQEDGTGPATQYDGKEADDSDKGSFVLVGGDEANEDWYDVVTESMVKSKAELVSQEEDQ</sequence>
<proteinExistence type="predicted"/>
<organism evidence="2 3">
    <name type="scientific">Zasmidium cellare</name>
    <name type="common">Wine cellar mold</name>
    <name type="synonym">Racodium cellare</name>
    <dbReference type="NCBI Taxonomy" id="395010"/>
    <lineage>
        <taxon>Eukaryota</taxon>
        <taxon>Fungi</taxon>
        <taxon>Dikarya</taxon>
        <taxon>Ascomycota</taxon>
        <taxon>Pezizomycotina</taxon>
        <taxon>Dothideomycetes</taxon>
        <taxon>Dothideomycetidae</taxon>
        <taxon>Mycosphaerellales</taxon>
        <taxon>Mycosphaerellaceae</taxon>
        <taxon>Zasmidium</taxon>
    </lineage>
</organism>
<evidence type="ECO:0000313" key="3">
    <source>
        <dbReference type="Proteomes" id="UP001305779"/>
    </source>
</evidence>
<feature type="compositionally biased region" description="Basic residues" evidence="1">
    <location>
        <begin position="60"/>
        <end position="73"/>
    </location>
</feature>
<feature type="compositionally biased region" description="Basic residues" evidence="1">
    <location>
        <begin position="33"/>
        <end position="50"/>
    </location>
</feature>
<feature type="region of interest" description="Disordered" evidence="1">
    <location>
        <begin position="25"/>
        <end position="98"/>
    </location>
</feature>
<dbReference type="EMBL" id="JAXOVC010000001">
    <property type="protein sequence ID" value="KAK4508648.1"/>
    <property type="molecule type" value="Genomic_DNA"/>
</dbReference>
<comment type="caution">
    <text evidence="2">The sequence shown here is derived from an EMBL/GenBank/DDBJ whole genome shotgun (WGS) entry which is preliminary data.</text>
</comment>
<feature type="compositionally biased region" description="Low complexity" evidence="1">
    <location>
        <begin position="261"/>
        <end position="274"/>
    </location>
</feature>
<evidence type="ECO:0000256" key="1">
    <source>
        <dbReference type="SAM" id="MobiDB-lite"/>
    </source>
</evidence>
<name>A0ABR0F654_ZASCE</name>
<feature type="region of interest" description="Disordered" evidence="1">
    <location>
        <begin position="345"/>
        <end position="376"/>
    </location>
</feature>
<gene>
    <name evidence="2" type="ORF">PRZ48_002387</name>
</gene>
<evidence type="ECO:0000313" key="2">
    <source>
        <dbReference type="EMBL" id="KAK4508648.1"/>
    </source>
</evidence>
<dbReference type="Proteomes" id="UP001305779">
    <property type="component" value="Unassembled WGS sequence"/>
</dbReference>
<feature type="compositionally biased region" description="Polar residues" evidence="1">
    <location>
        <begin position="86"/>
        <end position="96"/>
    </location>
</feature>